<reference evidence="2 3" key="1">
    <citation type="submission" date="2024-03" db="EMBL/GenBank/DDBJ databases">
        <title>Human intestinal bacterial collection.</title>
        <authorList>
            <person name="Pauvert C."/>
            <person name="Hitch T.C.A."/>
            <person name="Clavel T."/>
        </authorList>
    </citation>
    <scope>NUCLEOTIDE SEQUENCE [LARGE SCALE GENOMIC DNA]</scope>
    <source>
        <strain evidence="2 3">CLA-JM-H16</strain>
    </source>
</reference>
<dbReference type="InterPro" id="IPR000683">
    <property type="entry name" value="Gfo/Idh/MocA-like_OxRdtase_N"/>
</dbReference>
<dbReference type="PANTHER" id="PTHR43708">
    <property type="entry name" value="CONSERVED EXPRESSED OXIDOREDUCTASE (EUROFUNG)"/>
    <property type="match status" value="1"/>
</dbReference>
<keyword evidence="3" id="KW-1185">Reference proteome</keyword>
<evidence type="ECO:0000259" key="1">
    <source>
        <dbReference type="Pfam" id="PF01408"/>
    </source>
</evidence>
<name>A0ABV1BIA8_9FIRM</name>
<dbReference type="SUPFAM" id="SSF51735">
    <property type="entry name" value="NAD(P)-binding Rossmann-fold domains"/>
    <property type="match status" value="1"/>
</dbReference>
<dbReference type="Pfam" id="PF01408">
    <property type="entry name" value="GFO_IDH_MocA"/>
    <property type="match status" value="1"/>
</dbReference>
<comment type="caution">
    <text evidence="2">The sequence shown here is derived from an EMBL/GenBank/DDBJ whole genome shotgun (WGS) entry which is preliminary data.</text>
</comment>
<evidence type="ECO:0000313" key="2">
    <source>
        <dbReference type="EMBL" id="MEQ2371421.1"/>
    </source>
</evidence>
<dbReference type="EMBL" id="JBBMEJ010000012">
    <property type="protein sequence ID" value="MEQ2371421.1"/>
    <property type="molecule type" value="Genomic_DNA"/>
</dbReference>
<feature type="domain" description="Gfo/Idh/MocA-like oxidoreductase N-terminal" evidence="1">
    <location>
        <begin position="14"/>
        <end position="115"/>
    </location>
</feature>
<protein>
    <submittedName>
        <fullName evidence="2">Gfo/Idh/MocA family oxidoreductase</fullName>
    </submittedName>
</protein>
<accession>A0ABV1BIA8</accession>
<proteinExistence type="predicted"/>
<dbReference type="PANTHER" id="PTHR43708:SF3">
    <property type="entry name" value="OXIDOREDUCTASE"/>
    <property type="match status" value="1"/>
</dbReference>
<dbReference type="InterPro" id="IPR036291">
    <property type="entry name" value="NAD(P)-bd_dom_sf"/>
</dbReference>
<evidence type="ECO:0000313" key="3">
    <source>
        <dbReference type="Proteomes" id="UP001473063"/>
    </source>
</evidence>
<gene>
    <name evidence="2" type="ORF">WMO28_10795</name>
</gene>
<organism evidence="2 3">
    <name type="scientific">Blautia aquisgranensis</name>
    <dbReference type="NCBI Taxonomy" id="3133153"/>
    <lineage>
        <taxon>Bacteria</taxon>
        <taxon>Bacillati</taxon>
        <taxon>Bacillota</taxon>
        <taxon>Clostridia</taxon>
        <taxon>Lachnospirales</taxon>
        <taxon>Lachnospiraceae</taxon>
        <taxon>Blautia</taxon>
    </lineage>
</organism>
<dbReference type="Gene3D" id="3.40.50.720">
    <property type="entry name" value="NAD(P)-binding Rossmann-like Domain"/>
    <property type="match status" value="1"/>
</dbReference>
<dbReference type="Proteomes" id="UP001473063">
    <property type="component" value="Unassembled WGS sequence"/>
</dbReference>
<sequence>MHRAAIALDGKARIVAGSFSRTQEKNRQVAEDLGISSDRCYVTYREMAEKEAERADGIDFVIIVTPNSSHFEICKAFLEAGIHVVCDRPVTTTYAQAVELNRLAKSRNLLFMVTYTYMGNVTVKYARELVRQGAIGDIRVIMAEYPQGQDAFVERFDPSQGGWRNDPHFAGNFTEDMIDYPSIKDGAAGLAFIEACLESNKDGNIWKEMCD</sequence>
<dbReference type="RefSeq" id="WP_349057018.1">
    <property type="nucleotide sequence ID" value="NZ_JBBMEJ010000012.1"/>
</dbReference>
<dbReference type="InterPro" id="IPR051317">
    <property type="entry name" value="Gfo/Idh/MocA_oxidoreduct"/>
</dbReference>